<reference evidence="2" key="1">
    <citation type="submission" date="2021-01" db="EMBL/GenBank/DDBJ databases">
        <title>Lacisediminihabitans sp. nov. strain G11-30, isolated from Antarctic Soil.</title>
        <authorList>
            <person name="Li J."/>
        </authorList>
    </citation>
    <scope>NUCLEOTIDE SEQUENCE</scope>
    <source>
        <strain evidence="2">G11-30</strain>
    </source>
</reference>
<dbReference type="RefSeq" id="WP_200554539.1">
    <property type="nucleotide sequence ID" value="NZ_JAEPES010000001.1"/>
</dbReference>
<keyword evidence="1" id="KW-0812">Transmembrane</keyword>
<comment type="caution">
    <text evidence="2">The sequence shown here is derived from an EMBL/GenBank/DDBJ whole genome shotgun (WGS) entry which is preliminary data.</text>
</comment>
<dbReference type="EMBL" id="JAEPES010000001">
    <property type="protein sequence ID" value="MBK4346186.1"/>
    <property type="molecule type" value="Genomic_DNA"/>
</dbReference>
<proteinExistence type="predicted"/>
<gene>
    <name evidence="2" type="ORF">IV501_00930</name>
</gene>
<sequence>MSTPEPRYFPGRTALVALVLAIVGAGLGYGGFISGVDAALGGRLSDASIVIFYVGTGLLVVAVVLSIVGLLRTSAKVLSTVALVVALIPIAGLIVAALGARH</sequence>
<protein>
    <submittedName>
        <fullName evidence="2">Uncharacterized protein</fullName>
    </submittedName>
</protein>
<keyword evidence="1" id="KW-0472">Membrane</keyword>
<feature type="transmembrane region" description="Helical" evidence="1">
    <location>
        <begin position="14"/>
        <end position="36"/>
    </location>
</feature>
<evidence type="ECO:0000313" key="3">
    <source>
        <dbReference type="Proteomes" id="UP000636458"/>
    </source>
</evidence>
<feature type="transmembrane region" description="Helical" evidence="1">
    <location>
        <begin position="77"/>
        <end position="100"/>
    </location>
</feature>
<accession>A0A934W1V7</accession>
<evidence type="ECO:0000256" key="1">
    <source>
        <dbReference type="SAM" id="Phobius"/>
    </source>
</evidence>
<organism evidence="2 3">
    <name type="scientific">Lacisediminihabitans changchengi</name>
    <dbReference type="NCBI Taxonomy" id="2787634"/>
    <lineage>
        <taxon>Bacteria</taxon>
        <taxon>Bacillati</taxon>
        <taxon>Actinomycetota</taxon>
        <taxon>Actinomycetes</taxon>
        <taxon>Micrococcales</taxon>
        <taxon>Microbacteriaceae</taxon>
        <taxon>Lacisediminihabitans</taxon>
    </lineage>
</organism>
<evidence type="ECO:0000313" key="2">
    <source>
        <dbReference type="EMBL" id="MBK4346186.1"/>
    </source>
</evidence>
<keyword evidence="3" id="KW-1185">Reference proteome</keyword>
<name>A0A934W1V7_9MICO</name>
<dbReference type="Proteomes" id="UP000636458">
    <property type="component" value="Unassembled WGS sequence"/>
</dbReference>
<dbReference type="AlphaFoldDB" id="A0A934W1V7"/>
<keyword evidence="1" id="KW-1133">Transmembrane helix</keyword>
<feature type="transmembrane region" description="Helical" evidence="1">
    <location>
        <begin position="48"/>
        <end position="71"/>
    </location>
</feature>